<dbReference type="RefSeq" id="WP_129999832.1">
    <property type="nucleotide sequence ID" value="NZ_SEUB01000010.1"/>
</dbReference>
<reference evidence="1 2" key="1">
    <citation type="submission" date="2019-02" db="EMBL/GenBank/DDBJ databases">
        <title>Genome of Pseudomonas korensis isolated from heavy metal contaminated environment.</title>
        <authorList>
            <person name="Ayangbenro A.S."/>
            <person name="Babalola O."/>
        </authorList>
    </citation>
    <scope>NUCLEOTIDE SEQUENCE [LARGE SCALE GENOMIC DNA]</scope>
    <source>
        <strain evidence="1 2">AB36</strain>
    </source>
</reference>
<dbReference type="Proteomes" id="UP000291107">
    <property type="component" value="Unassembled WGS sequence"/>
</dbReference>
<evidence type="ECO:0000313" key="2">
    <source>
        <dbReference type="Proteomes" id="UP000291107"/>
    </source>
</evidence>
<organism evidence="1 2">
    <name type="scientific">Pseudomonas koreensis</name>
    <dbReference type="NCBI Taxonomy" id="198620"/>
    <lineage>
        <taxon>Bacteria</taxon>
        <taxon>Pseudomonadati</taxon>
        <taxon>Pseudomonadota</taxon>
        <taxon>Gammaproteobacteria</taxon>
        <taxon>Pseudomonadales</taxon>
        <taxon>Pseudomonadaceae</taxon>
        <taxon>Pseudomonas</taxon>
    </lineage>
</organism>
<protein>
    <submittedName>
        <fullName evidence="1">Uncharacterized protein</fullName>
    </submittedName>
</protein>
<dbReference type="EMBL" id="SEUB01000010">
    <property type="protein sequence ID" value="RYM38068.1"/>
    <property type="molecule type" value="Genomic_DNA"/>
</dbReference>
<accession>A0A4Q4KXC0</accession>
<proteinExistence type="predicted"/>
<comment type="caution">
    <text evidence="1">The sequence shown here is derived from an EMBL/GenBank/DDBJ whole genome shotgun (WGS) entry which is preliminary data.</text>
</comment>
<gene>
    <name evidence="1" type="ORF">EVS84_23785</name>
</gene>
<dbReference type="AlphaFoldDB" id="A0A4Q4KXC0"/>
<name>A0A4Q4KXC0_9PSED</name>
<evidence type="ECO:0000313" key="1">
    <source>
        <dbReference type="EMBL" id="RYM38068.1"/>
    </source>
</evidence>
<sequence length="122" mass="13509">MIVKNIKWISRTSEEAEVEITDGEFTCIAFSHPCSANIGDEVNGPLHIFSLKSAMRCEGLAELGIWNIQKQGLSRKVIARVLDTSEQVVTVGKITMIIEDYLPGGVVVGDLIEFECARIDLW</sequence>